<keyword evidence="4" id="KW-1185">Reference proteome</keyword>
<dbReference type="PANTHER" id="PTHR31854">
    <property type="entry name" value="TUBULIN POLYGLUTAMYLASE COMPLEX SUBUNIT 2"/>
    <property type="match status" value="1"/>
</dbReference>
<evidence type="ECO:0000259" key="2">
    <source>
        <dbReference type="SMART" id="SM00860"/>
    </source>
</evidence>
<feature type="compositionally biased region" description="Basic residues" evidence="1">
    <location>
        <begin position="260"/>
        <end position="270"/>
    </location>
</feature>
<feature type="region of interest" description="Disordered" evidence="1">
    <location>
        <begin position="260"/>
        <end position="300"/>
    </location>
</feature>
<dbReference type="InParanoid" id="A7RSC3"/>
<feature type="compositionally biased region" description="Polar residues" evidence="1">
    <location>
        <begin position="276"/>
        <end position="300"/>
    </location>
</feature>
<sequence length="300" mass="33655">MASLSDQGKLRELFDRMTLGIVRSLEKRPGVTDVRLLDRKPAESGIIDAWEQKNMCILPDDVKSFYQTTNGLLLQWCIKFGGSVLPLGKMEINPVASLVPLTKASTTMCDNPSLADIDSDTDEQDENGHVKPHFDSRSKLFELDPCDGFGKVCLVYKDVKAGIVKPSAEPEVWLLDRALEWSFISNTFSDYFRMMIMHLGLPLWQYIFSDAGISPETKQWFNLYAPVRLAVDAEGKSNPAPQQANEVSTVTNKLDINKLFKGKSDKHRARPPQQKKPATSRPQNVSQRLASTHSTRGITR</sequence>
<protein>
    <recommendedName>
        <fullName evidence="2">Knr4/Smi1-like domain-containing protein</fullName>
    </recommendedName>
</protein>
<dbReference type="eggNOG" id="ENOG502R21Z">
    <property type="taxonomic scope" value="Eukaryota"/>
</dbReference>
<name>A7RSC3_NEMVE</name>
<organism evidence="3 4">
    <name type="scientific">Nematostella vectensis</name>
    <name type="common">Starlet sea anemone</name>
    <dbReference type="NCBI Taxonomy" id="45351"/>
    <lineage>
        <taxon>Eukaryota</taxon>
        <taxon>Metazoa</taxon>
        <taxon>Cnidaria</taxon>
        <taxon>Anthozoa</taxon>
        <taxon>Hexacorallia</taxon>
        <taxon>Actiniaria</taxon>
        <taxon>Edwardsiidae</taxon>
        <taxon>Nematostella</taxon>
    </lineage>
</organism>
<dbReference type="STRING" id="45351.A7RSC3"/>
<gene>
    <name evidence="3" type="ORF">NEMVEDRAFT_v1g91832</name>
</gene>
<evidence type="ECO:0000313" key="3">
    <source>
        <dbReference type="EMBL" id="EDO45541.1"/>
    </source>
</evidence>
<dbReference type="OMA" id="WQFLAET"/>
<dbReference type="SUPFAM" id="SSF160631">
    <property type="entry name" value="SMI1/KNR4-like"/>
    <property type="match status" value="1"/>
</dbReference>
<dbReference type="Pfam" id="PF09346">
    <property type="entry name" value="SMI1_KNR4"/>
    <property type="match status" value="1"/>
</dbReference>
<evidence type="ECO:0000256" key="1">
    <source>
        <dbReference type="SAM" id="MobiDB-lite"/>
    </source>
</evidence>
<evidence type="ECO:0000313" key="4">
    <source>
        <dbReference type="Proteomes" id="UP000001593"/>
    </source>
</evidence>
<proteinExistence type="predicted"/>
<dbReference type="Proteomes" id="UP000001593">
    <property type="component" value="Unassembled WGS sequence"/>
</dbReference>
<feature type="domain" description="Knr4/Smi1-like" evidence="2">
    <location>
        <begin position="41"/>
        <end position="194"/>
    </location>
</feature>
<dbReference type="InterPro" id="IPR037883">
    <property type="entry name" value="Knr4/Smi1-like_sf"/>
</dbReference>
<dbReference type="HOGENOM" id="CLU_079178_0_0_1"/>
<dbReference type="PhylomeDB" id="A7RSC3"/>
<reference evidence="3 4" key="1">
    <citation type="journal article" date="2007" name="Science">
        <title>Sea anemone genome reveals ancestral eumetazoan gene repertoire and genomic organization.</title>
        <authorList>
            <person name="Putnam N.H."/>
            <person name="Srivastava M."/>
            <person name="Hellsten U."/>
            <person name="Dirks B."/>
            <person name="Chapman J."/>
            <person name="Salamov A."/>
            <person name="Terry A."/>
            <person name="Shapiro H."/>
            <person name="Lindquist E."/>
            <person name="Kapitonov V.V."/>
            <person name="Jurka J."/>
            <person name="Genikhovich G."/>
            <person name="Grigoriev I.V."/>
            <person name="Lucas S.M."/>
            <person name="Steele R.E."/>
            <person name="Finnerty J.R."/>
            <person name="Technau U."/>
            <person name="Martindale M.Q."/>
            <person name="Rokhsar D.S."/>
        </authorList>
    </citation>
    <scope>NUCLEOTIDE SEQUENCE [LARGE SCALE GENOMIC DNA]</scope>
    <source>
        <strain evidence="4">CH2 X CH6</strain>
    </source>
</reference>
<dbReference type="SMART" id="SM00860">
    <property type="entry name" value="SMI1_KNR4"/>
    <property type="match status" value="1"/>
</dbReference>
<dbReference type="InterPro" id="IPR018958">
    <property type="entry name" value="Knr4/Smi1-like_dom"/>
</dbReference>
<dbReference type="InterPro" id="IPR039231">
    <property type="entry name" value="TPGS2"/>
</dbReference>
<dbReference type="EMBL" id="DS469534">
    <property type="protein sequence ID" value="EDO45541.1"/>
    <property type="molecule type" value="Genomic_DNA"/>
</dbReference>
<dbReference type="PANTHER" id="PTHR31854:SF2">
    <property type="entry name" value="TUBULIN POLYGLUTAMYLASE COMPLEX SUBUNIT 2"/>
    <property type="match status" value="1"/>
</dbReference>
<accession>A7RSC3</accession>
<dbReference type="AlphaFoldDB" id="A7RSC3"/>